<dbReference type="EMBL" id="WBXO01000010">
    <property type="protein sequence ID" value="KAB2951652.1"/>
    <property type="molecule type" value="Genomic_DNA"/>
</dbReference>
<feature type="domain" description="Flavinylation-associated cytochrome" evidence="2">
    <location>
        <begin position="9"/>
        <end position="75"/>
    </location>
</feature>
<dbReference type="Proteomes" id="UP000468766">
    <property type="component" value="Unassembled WGS sequence"/>
</dbReference>
<evidence type="ECO:0000259" key="2">
    <source>
        <dbReference type="Pfam" id="PF14358"/>
    </source>
</evidence>
<evidence type="ECO:0000313" key="4">
    <source>
        <dbReference type="Proteomes" id="UP000468766"/>
    </source>
</evidence>
<reference evidence="3 4" key="1">
    <citation type="submission" date="2019-10" db="EMBL/GenBank/DDBJ databases">
        <title>Whole-genome sequence of the extremophile Heliorestis acidaminivorans DSM 24790.</title>
        <authorList>
            <person name="Kyndt J.A."/>
            <person name="Meyer T.E."/>
        </authorList>
    </citation>
    <scope>NUCLEOTIDE SEQUENCE [LARGE SCALE GENOMIC DNA]</scope>
    <source>
        <strain evidence="3 4">DSM 24790</strain>
    </source>
</reference>
<feature type="transmembrane region" description="Helical" evidence="1">
    <location>
        <begin position="96"/>
        <end position="115"/>
    </location>
</feature>
<dbReference type="AlphaFoldDB" id="A0A6I0EY82"/>
<keyword evidence="4" id="KW-1185">Reference proteome</keyword>
<feature type="transmembrane region" description="Helical" evidence="1">
    <location>
        <begin position="51"/>
        <end position="75"/>
    </location>
</feature>
<keyword evidence="1" id="KW-0812">Transmembrane</keyword>
<dbReference type="RefSeq" id="WP_151621061.1">
    <property type="nucleotide sequence ID" value="NZ_WBXO01000010.1"/>
</dbReference>
<keyword evidence="1" id="KW-1133">Transmembrane helix</keyword>
<sequence length="212" mass="23545">MAKLNLRSFVSLTLFISIVLVVYTGIILYIAPAGRIANWSDWTVLGLSKESYSNIHTTASFLFTFFSVWHCALNWKAIVCYLQKNKSKKTMFFTKEFIAALALTVFVLLGTHYHVPPVSVILDVGEGIKASWEDQEPLHDPLDMTSKVGGSGAGYGFYSIEQISNQEGIAVERAIERLQKAGVSATADTEIREIVRHHGLSMQEVVELMLGD</sequence>
<protein>
    <submittedName>
        <fullName evidence="3">DUF4405 domain-containing protein</fullName>
    </submittedName>
</protein>
<evidence type="ECO:0000256" key="1">
    <source>
        <dbReference type="SAM" id="Phobius"/>
    </source>
</evidence>
<evidence type="ECO:0000313" key="3">
    <source>
        <dbReference type="EMBL" id="KAB2951652.1"/>
    </source>
</evidence>
<dbReference type="OrthoDB" id="9777497at2"/>
<comment type="caution">
    <text evidence="3">The sequence shown here is derived from an EMBL/GenBank/DDBJ whole genome shotgun (WGS) entry which is preliminary data.</text>
</comment>
<feature type="transmembrane region" description="Helical" evidence="1">
    <location>
        <begin position="12"/>
        <end position="31"/>
    </location>
</feature>
<proteinExistence type="predicted"/>
<organism evidence="3 4">
    <name type="scientific">Heliorestis acidaminivorans</name>
    <dbReference type="NCBI Taxonomy" id="553427"/>
    <lineage>
        <taxon>Bacteria</taxon>
        <taxon>Bacillati</taxon>
        <taxon>Bacillota</taxon>
        <taxon>Clostridia</taxon>
        <taxon>Eubacteriales</taxon>
        <taxon>Heliobacteriaceae</taxon>
        <taxon>Heliorestis</taxon>
    </lineage>
</organism>
<accession>A0A6I0EY82</accession>
<keyword evidence="1" id="KW-0472">Membrane</keyword>
<name>A0A6I0EY82_9FIRM</name>
<gene>
    <name evidence="3" type="ORF">F9B85_11505</name>
</gene>
<dbReference type="Pfam" id="PF14358">
    <property type="entry name" value="DUF4405"/>
    <property type="match status" value="1"/>
</dbReference>
<dbReference type="InterPro" id="IPR025517">
    <property type="entry name" value="DUF4405"/>
</dbReference>